<proteinExistence type="predicted"/>
<dbReference type="GO" id="GO:0000724">
    <property type="term" value="P:double-strand break repair via homologous recombination"/>
    <property type="evidence" value="ECO:0007669"/>
    <property type="project" value="InterPro"/>
</dbReference>
<name>A0A8C0IMS2_CHEAB</name>
<reference evidence="2" key="1">
    <citation type="submission" date="2025-08" db="UniProtKB">
        <authorList>
            <consortium name="Ensembl"/>
        </authorList>
    </citation>
    <scope>IDENTIFICATION</scope>
</reference>
<organism evidence="2 3">
    <name type="scientific">Chelonoidis abingdonii</name>
    <name type="common">Abingdon island giant tortoise</name>
    <name type="synonym">Testudo abingdonii</name>
    <dbReference type="NCBI Taxonomy" id="106734"/>
    <lineage>
        <taxon>Eukaryota</taxon>
        <taxon>Metazoa</taxon>
        <taxon>Chordata</taxon>
        <taxon>Craniata</taxon>
        <taxon>Vertebrata</taxon>
        <taxon>Euteleostomi</taxon>
        <taxon>Archelosauria</taxon>
        <taxon>Testudinata</taxon>
        <taxon>Testudines</taxon>
        <taxon>Cryptodira</taxon>
        <taxon>Durocryptodira</taxon>
        <taxon>Testudinoidea</taxon>
        <taxon>Testudinidae</taxon>
        <taxon>Chelonoidis</taxon>
    </lineage>
</organism>
<dbReference type="Pfam" id="PF14910">
    <property type="entry name" value="MMS22L_N"/>
    <property type="match status" value="1"/>
</dbReference>
<dbReference type="Ensembl" id="ENSCABT00000008324.1">
    <property type="protein sequence ID" value="ENSCABP00000007613.1"/>
    <property type="gene ID" value="ENSCABG00000005735.1"/>
</dbReference>
<evidence type="ECO:0000313" key="3">
    <source>
        <dbReference type="Proteomes" id="UP000694404"/>
    </source>
</evidence>
<evidence type="ECO:0000313" key="2">
    <source>
        <dbReference type="Ensembl" id="ENSCABP00000007613.1"/>
    </source>
</evidence>
<dbReference type="InterPro" id="IPR042320">
    <property type="entry name" value="MMS22-like"/>
</dbReference>
<evidence type="ECO:0000259" key="1">
    <source>
        <dbReference type="Pfam" id="PF14910"/>
    </source>
</evidence>
<dbReference type="PANTHER" id="PTHR28547">
    <property type="entry name" value="PROTEIN MMS22-LIKE"/>
    <property type="match status" value="1"/>
</dbReference>
<dbReference type="InterPro" id="IPR029425">
    <property type="entry name" value="MMS22L_N"/>
</dbReference>
<dbReference type="Proteomes" id="UP000694404">
    <property type="component" value="Unplaced"/>
</dbReference>
<accession>A0A8C0IMS2</accession>
<dbReference type="GO" id="GO:0031297">
    <property type="term" value="P:replication fork processing"/>
    <property type="evidence" value="ECO:0007669"/>
    <property type="project" value="InterPro"/>
</dbReference>
<protein>
    <submittedName>
        <fullName evidence="2">MMS22 like, DNA repair protein</fullName>
    </submittedName>
</protein>
<dbReference type="PANTHER" id="PTHR28547:SF1">
    <property type="entry name" value="PROTEIN MMS22-LIKE"/>
    <property type="match status" value="1"/>
</dbReference>
<sequence>MDDDFTISLTPPCLTESLEMAMEVEKENSRPPCFSCTLDNRDGGRNFSVESHLASGSLKRLLLRLDPSPTDYEEDTVEIFGFHWVTEIALVESCRLLFGLLRQHIHKLENLVQMSSSDFGKFDIFPFILGTTGLDF</sequence>
<keyword evidence="3" id="KW-1185">Reference proteome</keyword>
<dbReference type="GeneTree" id="ENSGT00390000011769"/>
<reference evidence="2" key="2">
    <citation type="submission" date="2025-09" db="UniProtKB">
        <authorList>
            <consortium name="Ensembl"/>
        </authorList>
    </citation>
    <scope>IDENTIFICATION</scope>
</reference>
<dbReference type="AlphaFoldDB" id="A0A8C0IMS2"/>
<gene>
    <name evidence="2" type="primary">MMS22L</name>
</gene>
<feature type="domain" description="Protein MMS22-like N-terminal" evidence="1">
    <location>
        <begin position="31"/>
        <end position="122"/>
    </location>
</feature>
<dbReference type="GO" id="GO:0043596">
    <property type="term" value="C:nuclear replication fork"/>
    <property type="evidence" value="ECO:0007669"/>
    <property type="project" value="TreeGrafter"/>
</dbReference>